<dbReference type="WBParaSite" id="PgR022X_g098_t02">
    <property type="protein sequence ID" value="PgR022X_g098_t02"/>
    <property type="gene ID" value="PgR022X_g098"/>
</dbReference>
<protein>
    <submittedName>
        <fullName evidence="2">Uncharacterized protein</fullName>
    </submittedName>
</protein>
<accession>A0A915B0S5</accession>
<evidence type="ECO:0000313" key="1">
    <source>
        <dbReference type="Proteomes" id="UP000887569"/>
    </source>
</evidence>
<evidence type="ECO:0000313" key="2">
    <source>
        <dbReference type="WBParaSite" id="PgR022X_g098_t02"/>
    </source>
</evidence>
<dbReference type="Proteomes" id="UP000887569">
    <property type="component" value="Unplaced"/>
</dbReference>
<organism evidence="1 2">
    <name type="scientific">Parascaris univalens</name>
    <name type="common">Nematode worm</name>
    <dbReference type="NCBI Taxonomy" id="6257"/>
    <lineage>
        <taxon>Eukaryota</taxon>
        <taxon>Metazoa</taxon>
        <taxon>Ecdysozoa</taxon>
        <taxon>Nematoda</taxon>
        <taxon>Chromadorea</taxon>
        <taxon>Rhabditida</taxon>
        <taxon>Spirurina</taxon>
        <taxon>Ascaridomorpha</taxon>
        <taxon>Ascaridoidea</taxon>
        <taxon>Ascarididae</taxon>
        <taxon>Parascaris</taxon>
    </lineage>
</organism>
<dbReference type="AlphaFoldDB" id="A0A915B0S5"/>
<sequence length="79" mass="8576">MNDGNGAFKEMLHKRTGSFGTKLFKSLTATADETGNKFQIPFSNFSDAITVLSLRSSKCFTMVSRPGLVYGSTPVANCF</sequence>
<keyword evidence="1" id="KW-1185">Reference proteome</keyword>
<name>A0A915B0S5_PARUN</name>
<reference evidence="2" key="1">
    <citation type="submission" date="2022-11" db="UniProtKB">
        <authorList>
            <consortium name="WormBaseParasite"/>
        </authorList>
    </citation>
    <scope>IDENTIFICATION</scope>
</reference>
<proteinExistence type="predicted"/>